<evidence type="ECO:0000256" key="2">
    <source>
        <dbReference type="ARBA" id="ARBA00022656"/>
    </source>
</evidence>
<dbReference type="InterPro" id="IPR035992">
    <property type="entry name" value="Ricin_B-like_lectins"/>
</dbReference>
<dbReference type="Proteomes" id="UP000226429">
    <property type="component" value="Unassembled WGS sequence"/>
</dbReference>
<keyword evidence="9" id="KW-0449">Lipoprotein</keyword>
<dbReference type="Gene3D" id="2.80.10.50">
    <property type="match status" value="1"/>
</dbReference>
<dbReference type="PROSITE" id="PS50231">
    <property type="entry name" value="RICIN_B_LECTIN"/>
    <property type="match status" value="1"/>
</dbReference>
<evidence type="ECO:0000256" key="5">
    <source>
        <dbReference type="ARBA" id="ARBA00023026"/>
    </source>
</evidence>
<keyword evidence="11" id="KW-1185">Reference proteome</keyword>
<comment type="caution">
    <text evidence="10">The sequence shown here is derived from an EMBL/GenBank/DDBJ whole genome shotgun (WGS) entry which is preliminary data.</text>
</comment>
<evidence type="ECO:0000256" key="4">
    <source>
        <dbReference type="ARBA" id="ARBA00022734"/>
    </source>
</evidence>
<keyword evidence="4" id="KW-0430">Lectin</keyword>
<evidence type="ECO:0000256" key="7">
    <source>
        <dbReference type="ARBA" id="ARBA00023139"/>
    </source>
</evidence>
<dbReference type="GO" id="GO:0090729">
    <property type="term" value="F:toxin activity"/>
    <property type="evidence" value="ECO:0007669"/>
    <property type="project" value="UniProtKB-KW"/>
</dbReference>
<protein>
    <submittedName>
        <fullName evidence="10">Uncharacterized protein</fullName>
    </submittedName>
</protein>
<proteinExistence type="predicted"/>
<reference evidence="10 11" key="2">
    <citation type="journal article" date="2018" name="J. Invertebr. Pathol.">
        <title>'Candidatus Aquirickettsiella gammari' (Gammaproteobacteria: Legionellales: Coxiellaceae): A bacterial pathogen of the freshwater crustacean Gammarus fossarum (Malacostraca: Amphipoda).</title>
        <authorList>
            <person name="Bojko J."/>
            <person name="Dunn A.M."/>
            <person name="Stebbing P.D."/>
            <person name="van Aerle R."/>
            <person name="Bacela-Spychalska K."/>
            <person name="Bean T.P."/>
            <person name="Urrutia A."/>
            <person name="Stentiford G.D."/>
        </authorList>
    </citation>
    <scope>NUCLEOTIDE SEQUENCE [LARGE SCALE GENOMIC DNA]</scope>
    <source>
        <strain evidence="10">RA15029</strain>
    </source>
</reference>
<dbReference type="Pfam" id="PF03498">
    <property type="entry name" value="CDtoxinA"/>
    <property type="match status" value="1"/>
</dbReference>
<gene>
    <name evidence="10" type="ORF">CFE62_006475</name>
</gene>
<comment type="subcellular location">
    <subcellularLocation>
        <location evidence="1">Cell outer membrane</location>
        <topology evidence="1">Lipid-anchor</topology>
    </subcellularLocation>
</comment>
<evidence type="ECO:0000256" key="9">
    <source>
        <dbReference type="ARBA" id="ARBA00023288"/>
    </source>
</evidence>
<reference evidence="10 11" key="1">
    <citation type="journal article" date="2017" name="Int. J. Syst. Evol. Microbiol.">
        <title>Aquarickettsiella crustaci n. gen. n. sp. (Gammaproteobacteria: Legionellales: Coxiellaceae); a bacterial pathogen of the freshwater crustacean: Gammarus fossarum (Malacostraca: Amphipoda).</title>
        <authorList>
            <person name="Bojko J."/>
            <person name="Dunn A.M."/>
            <person name="Stebbing P.D."/>
            <person name="Van Aerle R."/>
            <person name="Bacela-Spychalska K."/>
            <person name="Bean T.P."/>
            <person name="Stentiford G.D."/>
        </authorList>
    </citation>
    <scope>NUCLEOTIDE SEQUENCE [LARGE SCALE GENOMIC DNA]</scope>
    <source>
        <strain evidence="10">RA15029</strain>
    </source>
</reference>
<keyword evidence="2" id="KW-0800">Toxin</keyword>
<dbReference type="SUPFAM" id="SSF50370">
    <property type="entry name" value="Ricin B-like lectins"/>
    <property type="match status" value="1"/>
</dbReference>
<evidence type="ECO:0000313" key="10">
    <source>
        <dbReference type="EMBL" id="RDH39919.1"/>
    </source>
</evidence>
<keyword evidence="3" id="KW-0732">Signal</keyword>
<dbReference type="GO" id="GO:0009279">
    <property type="term" value="C:cell outer membrane"/>
    <property type="evidence" value="ECO:0007669"/>
    <property type="project" value="UniProtKB-SubCell"/>
</dbReference>
<keyword evidence="5" id="KW-0843">Virulence</keyword>
<keyword evidence="7" id="KW-0564">Palmitate</keyword>
<sequence length="169" mass="19402">MQSLKILKIIIFIYISLLSLDTMSSEIGPEISLYNIGTGYLPYIYHNGSNEYLGFDYAYELRGSDYPQRASWNIVYNANGTISFRNSYKNVCIQWYYGDGYRTIQQRCNTVDARQQFNLQLTTTGALLIKSQKNGQCLYSNGNLYNGTCQPKNLDYFWALIPPLKKSST</sequence>
<dbReference type="EMBL" id="NMOS02000026">
    <property type="protein sequence ID" value="RDH39919.1"/>
    <property type="molecule type" value="Genomic_DNA"/>
</dbReference>
<dbReference type="GO" id="GO:0030246">
    <property type="term" value="F:carbohydrate binding"/>
    <property type="evidence" value="ECO:0007669"/>
    <property type="project" value="UniProtKB-KW"/>
</dbReference>
<name>A0A370CFK0_9COXI</name>
<organism evidence="10 11">
    <name type="scientific">Candidatus Aquirickettsiella gammari</name>
    <dbReference type="NCBI Taxonomy" id="2016198"/>
    <lineage>
        <taxon>Bacteria</taxon>
        <taxon>Pseudomonadati</taxon>
        <taxon>Pseudomonadota</taxon>
        <taxon>Gammaproteobacteria</taxon>
        <taxon>Legionellales</taxon>
        <taxon>Coxiellaceae</taxon>
        <taxon>Candidatus Aquirickettsiella</taxon>
    </lineage>
</organism>
<accession>A0A370CFK0</accession>
<evidence type="ECO:0000256" key="3">
    <source>
        <dbReference type="ARBA" id="ARBA00022729"/>
    </source>
</evidence>
<evidence type="ECO:0000313" key="11">
    <source>
        <dbReference type="Proteomes" id="UP000226429"/>
    </source>
</evidence>
<evidence type="ECO:0000256" key="8">
    <source>
        <dbReference type="ARBA" id="ARBA00023237"/>
    </source>
</evidence>
<keyword evidence="6" id="KW-0472">Membrane</keyword>
<evidence type="ECO:0000256" key="6">
    <source>
        <dbReference type="ARBA" id="ARBA00023136"/>
    </source>
</evidence>
<keyword evidence="8" id="KW-0998">Cell outer membrane</keyword>
<dbReference type="InterPro" id="IPR003558">
    <property type="entry name" value="CDtoxinA/C"/>
</dbReference>
<dbReference type="AlphaFoldDB" id="A0A370CFK0"/>
<evidence type="ECO:0000256" key="1">
    <source>
        <dbReference type="ARBA" id="ARBA00004459"/>
    </source>
</evidence>